<keyword evidence="2" id="KW-1185">Reference proteome</keyword>
<reference evidence="1" key="1">
    <citation type="submission" date="2023-05" db="EMBL/GenBank/DDBJ databases">
        <title>Nepenthes gracilis genome sequencing.</title>
        <authorList>
            <person name="Fukushima K."/>
        </authorList>
    </citation>
    <scope>NUCLEOTIDE SEQUENCE</scope>
    <source>
        <strain evidence="1">SING2019-196</strain>
    </source>
</reference>
<comment type="caution">
    <text evidence="1">The sequence shown here is derived from an EMBL/GenBank/DDBJ whole genome shotgun (WGS) entry which is preliminary data.</text>
</comment>
<protein>
    <submittedName>
        <fullName evidence="1">Uncharacterized protein</fullName>
    </submittedName>
</protein>
<dbReference type="Proteomes" id="UP001279734">
    <property type="component" value="Unassembled WGS sequence"/>
</dbReference>
<dbReference type="EMBL" id="BSYO01000013">
    <property type="protein sequence ID" value="GMH13819.1"/>
    <property type="molecule type" value="Genomic_DNA"/>
</dbReference>
<gene>
    <name evidence="1" type="ORF">Nepgr_015660</name>
</gene>
<organism evidence="1 2">
    <name type="scientific">Nepenthes gracilis</name>
    <name type="common">Slender pitcher plant</name>
    <dbReference type="NCBI Taxonomy" id="150966"/>
    <lineage>
        <taxon>Eukaryota</taxon>
        <taxon>Viridiplantae</taxon>
        <taxon>Streptophyta</taxon>
        <taxon>Embryophyta</taxon>
        <taxon>Tracheophyta</taxon>
        <taxon>Spermatophyta</taxon>
        <taxon>Magnoliopsida</taxon>
        <taxon>eudicotyledons</taxon>
        <taxon>Gunneridae</taxon>
        <taxon>Pentapetalae</taxon>
        <taxon>Caryophyllales</taxon>
        <taxon>Nepenthaceae</taxon>
        <taxon>Nepenthes</taxon>
    </lineage>
</organism>
<accession>A0AAD3SN68</accession>
<proteinExistence type="predicted"/>
<dbReference type="AlphaFoldDB" id="A0AAD3SN68"/>
<evidence type="ECO:0000313" key="1">
    <source>
        <dbReference type="EMBL" id="GMH13819.1"/>
    </source>
</evidence>
<sequence>MTSILFYWFTPTSRTIIGPPGPTHQKPSTFSDGKFHRSDRIVSHGDNIVELKVNGFSDKGCEWPTRNKLKDGCEPIYSVTFSSLD</sequence>
<evidence type="ECO:0000313" key="2">
    <source>
        <dbReference type="Proteomes" id="UP001279734"/>
    </source>
</evidence>
<name>A0AAD3SN68_NEPGR</name>